<dbReference type="Pfam" id="PF00583">
    <property type="entry name" value="Acetyltransf_1"/>
    <property type="match status" value="1"/>
</dbReference>
<evidence type="ECO:0000256" key="2">
    <source>
        <dbReference type="ARBA" id="ARBA00023315"/>
    </source>
</evidence>
<keyword evidence="2 4" id="KW-0012">Acyltransferase</keyword>
<feature type="domain" description="N-acetyltransferase" evidence="3">
    <location>
        <begin position="9"/>
        <end position="151"/>
    </location>
</feature>
<dbReference type="GO" id="GO:0008233">
    <property type="term" value="F:peptidase activity"/>
    <property type="evidence" value="ECO:0007669"/>
    <property type="project" value="UniProtKB-KW"/>
</dbReference>
<evidence type="ECO:0000313" key="4">
    <source>
        <dbReference type="EMBL" id="STZ26878.1"/>
    </source>
</evidence>
<accession>A0A378RJL1</accession>
<dbReference type="EC" id="2.3.1.-" evidence="4"/>
<keyword evidence="4" id="KW-0378">Hydrolase</keyword>
<gene>
    <name evidence="4" type="primary">paiA_1</name>
    <name evidence="4" type="ORF">NCTC11179_00405</name>
</gene>
<dbReference type="PANTHER" id="PTHR42919">
    <property type="entry name" value="N-ALPHA-ACETYLTRANSFERASE"/>
    <property type="match status" value="1"/>
</dbReference>
<name>A0A378RJL1_MYROD</name>
<dbReference type="PANTHER" id="PTHR42919:SF8">
    <property type="entry name" value="N-ALPHA-ACETYLTRANSFERASE 50"/>
    <property type="match status" value="1"/>
</dbReference>
<dbReference type="GO" id="GO:0016747">
    <property type="term" value="F:acyltransferase activity, transferring groups other than amino-acyl groups"/>
    <property type="evidence" value="ECO:0007669"/>
    <property type="project" value="InterPro"/>
</dbReference>
<organism evidence="4 5">
    <name type="scientific">Myroides odoratus</name>
    <name type="common">Flavobacterium odoratum</name>
    <dbReference type="NCBI Taxonomy" id="256"/>
    <lineage>
        <taxon>Bacteria</taxon>
        <taxon>Pseudomonadati</taxon>
        <taxon>Bacteroidota</taxon>
        <taxon>Flavobacteriia</taxon>
        <taxon>Flavobacteriales</taxon>
        <taxon>Flavobacteriaceae</taxon>
        <taxon>Myroides</taxon>
    </lineage>
</organism>
<sequence>MKTKKNKNIVIKKVTLNDIQELQTISRQTFFETFSETNSQENMTKYLEDSFAIKTLTKELTDIYSDFYFAILSHQIIGYLKLNYGVSQTEIKDSNSIEIERIYVLQEYHGQKVGQILYEKALQVAYIKKVNYLWLGVWEENPKAIRFYQKK</sequence>
<dbReference type="Proteomes" id="UP000255024">
    <property type="component" value="Unassembled WGS sequence"/>
</dbReference>
<protein>
    <submittedName>
        <fullName evidence="4">Protease synthase and sporulation negative regulatory protein PAI 1</fullName>
        <ecNumber evidence="4">2.3.1.-</ecNumber>
    </submittedName>
</protein>
<keyword evidence="1 4" id="KW-0808">Transferase</keyword>
<reference evidence="4 5" key="1">
    <citation type="submission" date="2018-06" db="EMBL/GenBank/DDBJ databases">
        <authorList>
            <consortium name="Pathogen Informatics"/>
            <person name="Doyle S."/>
        </authorList>
    </citation>
    <scope>NUCLEOTIDE SEQUENCE [LARGE SCALE GENOMIC DNA]</scope>
    <source>
        <strain evidence="4 5">NCTC11179</strain>
    </source>
</reference>
<evidence type="ECO:0000313" key="5">
    <source>
        <dbReference type="Proteomes" id="UP000255024"/>
    </source>
</evidence>
<proteinExistence type="predicted"/>
<dbReference type="CDD" id="cd04301">
    <property type="entry name" value="NAT_SF"/>
    <property type="match status" value="1"/>
</dbReference>
<dbReference type="PROSITE" id="PS51186">
    <property type="entry name" value="GNAT"/>
    <property type="match status" value="1"/>
</dbReference>
<evidence type="ECO:0000256" key="1">
    <source>
        <dbReference type="ARBA" id="ARBA00022679"/>
    </source>
</evidence>
<dbReference type="InterPro" id="IPR051556">
    <property type="entry name" value="N-term/lysine_N-AcTrnsfr"/>
</dbReference>
<keyword evidence="5" id="KW-1185">Reference proteome</keyword>
<dbReference type="GO" id="GO:0006508">
    <property type="term" value="P:proteolysis"/>
    <property type="evidence" value="ECO:0007669"/>
    <property type="project" value="UniProtKB-KW"/>
</dbReference>
<evidence type="ECO:0000259" key="3">
    <source>
        <dbReference type="PROSITE" id="PS51186"/>
    </source>
</evidence>
<dbReference type="InterPro" id="IPR016181">
    <property type="entry name" value="Acyl_CoA_acyltransferase"/>
</dbReference>
<dbReference type="AlphaFoldDB" id="A0A378RJL1"/>
<dbReference type="SUPFAM" id="SSF55729">
    <property type="entry name" value="Acyl-CoA N-acyltransferases (Nat)"/>
    <property type="match status" value="1"/>
</dbReference>
<keyword evidence="4" id="KW-0645">Protease</keyword>
<dbReference type="EMBL" id="UGQL01000001">
    <property type="protein sequence ID" value="STZ26878.1"/>
    <property type="molecule type" value="Genomic_DNA"/>
</dbReference>
<dbReference type="Gene3D" id="3.40.630.30">
    <property type="match status" value="1"/>
</dbReference>
<dbReference type="InterPro" id="IPR000182">
    <property type="entry name" value="GNAT_dom"/>
</dbReference>